<comment type="function">
    <text evidence="7">Part of the tripartite ATP-independent periplasmic (TRAP) transport system.</text>
</comment>
<keyword evidence="10" id="KW-1185">Reference proteome</keyword>
<dbReference type="Proteomes" id="UP001597108">
    <property type="component" value="Unassembled WGS sequence"/>
</dbReference>
<feature type="transmembrane region" description="Helical" evidence="7">
    <location>
        <begin position="367"/>
        <end position="394"/>
    </location>
</feature>
<keyword evidence="3 7" id="KW-0997">Cell inner membrane</keyword>
<accession>A0ABW3IMW5</accession>
<evidence type="ECO:0000256" key="5">
    <source>
        <dbReference type="ARBA" id="ARBA00022989"/>
    </source>
</evidence>
<evidence type="ECO:0000256" key="7">
    <source>
        <dbReference type="RuleBase" id="RU369079"/>
    </source>
</evidence>
<keyword evidence="7" id="KW-0813">Transport</keyword>
<dbReference type="PANTHER" id="PTHR33362:SF5">
    <property type="entry name" value="C4-DICARBOXYLATE TRAP TRANSPORTER LARGE PERMEASE PROTEIN DCTM"/>
    <property type="match status" value="1"/>
</dbReference>
<reference evidence="10" key="1">
    <citation type="journal article" date="2019" name="Int. J. Syst. Evol. Microbiol.">
        <title>The Global Catalogue of Microorganisms (GCM) 10K type strain sequencing project: providing services to taxonomists for standard genome sequencing and annotation.</title>
        <authorList>
            <consortium name="The Broad Institute Genomics Platform"/>
            <consortium name="The Broad Institute Genome Sequencing Center for Infectious Disease"/>
            <person name="Wu L."/>
            <person name="Ma J."/>
        </authorList>
    </citation>
    <scope>NUCLEOTIDE SEQUENCE [LARGE SCALE GENOMIC DNA]</scope>
    <source>
        <strain evidence="10">CCUG 60524</strain>
    </source>
</reference>
<evidence type="ECO:0000256" key="4">
    <source>
        <dbReference type="ARBA" id="ARBA00022692"/>
    </source>
</evidence>
<proteinExistence type="inferred from homology"/>
<keyword evidence="5 7" id="KW-1133">Transmembrane helix</keyword>
<keyword evidence="6 7" id="KW-0472">Membrane</keyword>
<evidence type="ECO:0000259" key="8">
    <source>
        <dbReference type="Pfam" id="PF06808"/>
    </source>
</evidence>
<feature type="transmembrane region" description="Helical" evidence="7">
    <location>
        <begin position="252"/>
        <end position="268"/>
    </location>
</feature>
<keyword evidence="2" id="KW-1003">Cell membrane</keyword>
<evidence type="ECO:0000256" key="3">
    <source>
        <dbReference type="ARBA" id="ARBA00022519"/>
    </source>
</evidence>
<gene>
    <name evidence="9" type="ORF">ACFQ2S_07115</name>
</gene>
<evidence type="ECO:0000256" key="2">
    <source>
        <dbReference type="ARBA" id="ARBA00022475"/>
    </source>
</evidence>
<feature type="transmembrane region" description="Helical" evidence="7">
    <location>
        <begin position="227"/>
        <end position="246"/>
    </location>
</feature>
<dbReference type="Pfam" id="PF06808">
    <property type="entry name" value="DctM"/>
    <property type="match status" value="1"/>
</dbReference>
<feature type="transmembrane region" description="Helical" evidence="7">
    <location>
        <begin position="318"/>
        <end position="337"/>
    </location>
</feature>
<dbReference type="PANTHER" id="PTHR33362">
    <property type="entry name" value="SIALIC ACID TRAP TRANSPORTER PERMEASE PROTEIN SIAT-RELATED"/>
    <property type="match status" value="1"/>
</dbReference>
<dbReference type="RefSeq" id="WP_386073762.1">
    <property type="nucleotide sequence ID" value="NZ_JBHTJT010000008.1"/>
</dbReference>
<feature type="transmembrane region" description="Helical" evidence="7">
    <location>
        <begin position="105"/>
        <end position="130"/>
    </location>
</feature>
<comment type="caution">
    <text evidence="9">The sequence shown here is derived from an EMBL/GenBank/DDBJ whole genome shotgun (WGS) entry which is preliminary data.</text>
</comment>
<evidence type="ECO:0000313" key="9">
    <source>
        <dbReference type="EMBL" id="MFD0979424.1"/>
    </source>
</evidence>
<feature type="transmembrane region" description="Helical" evidence="7">
    <location>
        <begin position="406"/>
        <end position="430"/>
    </location>
</feature>
<dbReference type="InterPro" id="IPR010656">
    <property type="entry name" value="DctM"/>
</dbReference>
<name>A0ABW3IMW5_9RHOB</name>
<dbReference type="InterPro" id="IPR004681">
    <property type="entry name" value="TRAP_DctM"/>
</dbReference>
<protein>
    <recommendedName>
        <fullName evidence="7">TRAP transporter large permease protein</fullName>
    </recommendedName>
</protein>
<evidence type="ECO:0000256" key="1">
    <source>
        <dbReference type="ARBA" id="ARBA00004429"/>
    </source>
</evidence>
<feature type="transmembrane region" description="Helical" evidence="7">
    <location>
        <begin position="142"/>
        <end position="169"/>
    </location>
</feature>
<feature type="transmembrane region" description="Helical" evidence="7">
    <location>
        <begin position="181"/>
        <end position="200"/>
    </location>
</feature>
<comment type="similarity">
    <text evidence="7">Belongs to the TRAP transporter large permease family.</text>
</comment>
<feature type="domain" description="TRAP C4-dicarboxylate transport system permease DctM subunit" evidence="8">
    <location>
        <begin position="12"/>
        <end position="430"/>
    </location>
</feature>
<comment type="subcellular location">
    <subcellularLocation>
        <location evidence="1 7">Cell inner membrane</location>
        <topology evidence="1 7">Multi-pass membrane protein</topology>
    </subcellularLocation>
</comment>
<comment type="subunit">
    <text evidence="7">The complex comprises the extracytoplasmic solute receptor protein and the two transmembrane proteins.</text>
</comment>
<evidence type="ECO:0000313" key="10">
    <source>
        <dbReference type="Proteomes" id="UP001597108"/>
    </source>
</evidence>
<organism evidence="9 10">
    <name type="scientific">Tropicimonas aquimaris</name>
    <dbReference type="NCBI Taxonomy" id="914152"/>
    <lineage>
        <taxon>Bacteria</taxon>
        <taxon>Pseudomonadati</taxon>
        <taxon>Pseudomonadota</taxon>
        <taxon>Alphaproteobacteria</taxon>
        <taxon>Rhodobacterales</taxon>
        <taxon>Roseobacteraceae</taxon>
        <taxon>Tropicimonas</taxon>
    </lineage>
</organism>
<sequence length="434" mass="44972">MTGLELGTISLLAMIGLIYLGMHVAIALASVSFVALWLYKSNAELALSLMTLVTKDAIASYSFGVVPLFVLMGMFVNEAGLGRDIYTVANSAFRKLNGGLGIATVAANAVFAAITGISIASAAIFTRIAVPEMMRYGHSARFSVGVVAGSSVLGMLIPPSVLLIVYGLIAEVSIADMFTAGILPGLVLAALYCLLILGLCRFAPGFTGRAVVADDGPGLGLVESLRLLAPAIVLIVLVLGGIYGGIFTPTEAGAAGAFAAMITAALKGKLSLPVLWRLAADTGRVTASILFLIIAASMYSRMLGVLGIPSLLASELTGMEASFAMVLLIYVALMVFLGTILDSTSIILLLVPLFIPAFLTYEVDLVWLGVVTVIGVEIGLLTPPLGIACFVIKGSLEDRSISLKDIFIGALPFALTMGVALLIVILVPALTLSN</sequence>
<dbReference type="NCBIfam" id="TIGR00786">
    <property type="entry name" value="dctM"/>
    <property type="match status" value="1"/>
</dbReference>
<dbReference type="PIRSF" id="PIRSF006066">
    <property type="entry name" value="HI0050"/>
    <property type="match status" value="1"/>
</dbReference>
<feature type="transmembrane region" description="Helical" evidence="7">
    <location>
        <begin position="289"/>
        <end position="312"/>
    </location>
</feature>
<evidence type="ECO:0000256" key="6">
    <source>
        <dbReference type="ARBA" id="ARBA00023136"/>
    </source>
</evidence>
<feature type="transmembrane region" description="Helical" evidence="7">
    <location>
        <begin position="12"/>
        <end position="38"/>
    </location>
</feature>
<dbReference type="EMBL" id="JBHTJT010000008">
    <property type="protein sequence ID" value="MFD0979424.1"/>
    <property type="molecule type" value="Genomic_DNA"/>
</dbReference>
<feature type="transmembrane region" description="Helical" evidence="7">
    <location>
        <begin position="58"/>
        <end position="76"/>
    </location>
</feature>
<keyword evidence="4 7" id="KW-0812">Transmembrane</keyword>